<sequence>MLSNELELTLRRALSIATEYKHEYATYEHLLLSITEDSDAKSIFLANNVDLRSLQTRLKNYLEHDLQDLVDEDNKEAKPTAGFQRIIQRAALHSQANGQKVISGSHVLAEFFFEHEAYALLCLKESNLNRQDVLNFLKTHDKSYIKSTPETSTNQSTLQATLIKEISQKHLKEEHKDTPHESELEKYCTNLNKRANIDAIDCLIGRKSEIERTIEILCRRKKNNAILIGEPGVGKTAIAEGLATRIINNDVPEILKDAIIYSLDIGSLVAGTKFRGDFEERIKNLLEELKKNQNAILFIDEIHTIIGAGSTTTGAIDASNLLKPALARGDLRCIGSTTFKEYHNNFEKDMALVRRFQKVIVSEPDEDTTLEILKGLKENYEKHHNVTYELSALKAAITLSQRFINDRHLPDKAIDLMDEAGARSKIGNKSKHKTVITQKDIEQLLASIMNIPTIRVESDDIMQLKKLSSNLKTYIFGQDEAIESLCASIKLSHAGLRKGARPTGCYMFAGQTGVGKTELAKQLANFSGMKLLKFDMSEFVESNSVSKLLGSAPGYVGFDQGGMLTSEVDKFPYSVILFDEIEKAHHEIFNLLLQIMDEGRLTDSTGKHINFSHTMIILTTNLVAEEEKATIGFAQTDSTNTKVGLDMEAFNQHFSPEFRGRLDKIILFNPIGNIIDKIVSKNLKELAAQLADKKVRLTVNSGVKKYFALNCFNKKGNARELDRIIDTNIKQAIADEILFGKLRNGGMVTIDYSKKNKELTFKFSGLKKVDKLQFEPS</sequence>
<dbReference type="InterPro" id="IPR018368">
    <property type="entry name" value="ClpA/B_CS1"/>
</dbReference>
<evidence type="ECO:0000256" key="1">
    <source>
        <dbReference type="ARBA" id="ARBA00008675"/>
    </source>
</evidence>
<dbReference type="Pfam" id="PF17871">
    <property type="entry name" value="AAA_lid_9"/>
    <property type="match status" value="1"/>
</dbReference>
<dbReference type="SMART" id="SM01086">
    <property type="entry name" value="ClpB_D2-small"/>
    <property type="match status" value="1"/>
</dbReference>
<dbReference type="InterPro" id="IPR036628">
    <property type="entry name" value="Clp_N_dom_sf"/>
</dbReference>
<comment type="caution">
    <text evidence="8">The sequence shown here is derived from an EMBL/GenBank/DDBJ whole genome shotgun (WGS) entry which is preliminary data.</text>
</comment>
<evidence type="ECO:0000256" key="3">
    <source>
        <dbReference type="ARBA" id="ARBA00022741"/>
    </source>
</evidence>
<dbReference type="Proteomes" id="UP001291687">
    <property type="component" value="Unassembled WGS sequence"/>
</dbReference>
<gene>
    <name evidence="8" type="ORF">Megvenef_00722</name>
</gene>
<dbReference type="InterPro" id="IPR019489">
    <property type="entry name" value="Clp_ATPase_C"/>
</dbReference>
<dbReference type="Pfam" id="PF00004">
    <property type="entry name" value="AAA"/>
    <property type="match status" value="1"/>
</dbReference>
<keyword evidence="8" id="KW-0645">Protease</keyword>
<dbReference type="Gene3D" id="3.40.50.300">
    <property type="entry name" value="P-loop containing nucleotide triphosphate hydrolases"/>
    <property type="match status" value="2"/>
</dbReference>
<dbReference type="InterPro" id="IPR050130">
    <property type="entry name" value="ClpA_ClpB"/>
</dbReference>
<dbReference type="Gene3D" id="1.10.8.60">
    <property type="match status" value="2"/>
</dbReference>
<proteinExistence type="inferred from homology"/>
<evidence type="ECO:0000256" key="5">
    <source>
        <dbReference type="ARBA" id="ARBA00023186"/>
    </source>
</evidence>
<dbReference type="CDD" id="cd19499">
    <property type="entry name" value="RecA-like_ClpB_Hsp104-like"/>
    <property type="match status" value="1"/>
</dbReference>
<keyword evidence="3" id="KW-0547">Nucleotide-binding</keyword>
<dbReference type="SMART" id="SM00382">
    <property type="entry name" value="AAA"/>
    <property type="match status" value="2"/>
</dbReference>
<protein>
    <submittedName>
        <fullName evidence="8">ATP-dependent Clp protease ATP-binding subunit ClpA</fullName>
    </submittedName>
</protein>
<dbReference type="PROSITE" id="PS00870">
    <property type="entry name" value="CLPAB_1"/>
    <property type="match status" value="1"/>
</dbReference>
<dbReference type="PROSITE" id="PS51903">
    <property type="entry name" value="CLP_R"/>
    <property type="match status" value="1"/>
</dbReference>
<dbReference type="CDD" id="cd00009">
    <property type="entry name" value="AAA"/>
    <property type="match status" value="1"/>
</dbReference>
<accession>A0ABU5NC55</accession>
<evidence type="ECO:0000256" key="6">
    <source>
        <dbReference type="PROSITE-ProRule" id="PRU01251"/>
    </source>
</evidence>
<keyword evidence="9" id="KW-1185">Reference proteome</keyword>
<dbReference type="Pfam" id="PF07724">
    <property type="entry name" value="AAA_2"/>
    <property type="match status" value="1"/>
</dbReference>
<keyword evidence="8" id="KW-0378">Hydrolase</keyword>
<organism evidence="8 9">
    <name type="scientific">Candidatus Megaera venefica</name>
    <dbReference type="NCBI Taxonomy" id="2055910"/>
    <lineage>
        <taxon>Bacteria</taxon>
        <taxon>Pseudomonadati</taxon>
        <taxon>Pseudomonadota</taxon>
        <taxon>Alphaproteobacteria</taxon>
        <taxon>Rickettsiales</taxon>
        <taxon>Rickettsiaceae</taxon>
        <taxon>Candidatus Megaera</taxon>
    </lineage>
</organism>
<dbReference type="InterPro" id="IPR003959">
    <property type="entry name" value="ATPase_AAA_core"/>
</dbReference>
<dbReference type="PANTHER" id="PTHR11638:SF111">
    <property type="entry name" value="ATP-DEPENDENT CLP PROTEASE ATP-BINDING SUBUNIT CLPA"/>
    <property type="match status" value="1"/>
</dbReference>
<dbReference type="EMBL" id="JARJFB010000043">
    <property type="protein sequence ID" value="MEA0970753.1"/>
    <property type="molecule type" value="Genomic_DNA"/>
</dbReference>
<dbReference type="GO" id="GO:0006508">
    <property type="term" value="P:proteolysis"/>
    <property type="evidence" value="ECO:0007669"/>
    <property type="project" value="UniProtKB-KW"/>
</dbReference>
<keyword evidence="2 6" id="KW-0677">Repeat</keyword>
<dbReference type="GO" id="GO:0008233">
    <property type="term" value="F:peptidase activity"/>
    <property type="evidence" value="ECO:0007669"/>
    <property type="project" value="UniProtKB-KW"/>
</dbReference>
<dbReference type="RefSeq" id="WP_322776653.1">
    <property type="nucleotide sequence ID" value="NZ_JARJFB010000043.1"/>
</dbReference>
<dbReference type="PANTHER" id="PTHR11638">
    <property type="entry name" value="ATP-DEPENDENT CLP PROTEASE"/>
    <property type="match status" value="1"/>
</dbReference>
<feature type="domain" description="Clp R" evidence="7">
    <location>
        <begin position="1"/>
        <end position="143"/>
    </location>
</feature>
<dbReference type="SUPFAM" id="SSF81923">
    <property type="entry name" value="Double Clp-N motif"/>
    <property type="match status" value="1"/>
</dbReference>
<dbReference type="InterPro" id="IPR027417">
    <property type="entry name" value="P-loop_NTPase"/>
</dbReference>
<evidence type="ECO:0000256" key="4">
    <source>
        <dbReference type="ARBA" id="ARBA00022840"/>
    </source>
</evidence>
<dbReference type="Pfam" id="PF02861">
    <property type="entry name" value="Clp_N"/>
    <property type="match status" value="1"/>
</dbReference>
<dbReference type="SUPFAM" id="SSF52540">
    <property type="entry name" value="P-loop containing nucleoside triphosphate hydrolases"/>
    <property type="match status" value="2"/>
</dbReference>
<keyword evidence="4 8" id="KW-0067">ATP-binding</keyword>
<dbReference type="GO" id="GO:0005524">
    <property type="term" value="F:ATP binding"/>
    <property type="evidence" value="ECO:0007669"/>
    <property type="project" value="UniProtKB-KW"/>
</dbReference>
<keyword evidence="5" id="KW-0143">Chaperone</keyword>
<dbReference type="InterPro" id="IPR004176">
    <property type="entry name" value="Clp_R_N"/>
</dbReference>
<evidence type="ECO:0000313" key="8">
    <source>
        <dbReference type="EMBL" id="MEA0970753.1"/>
    </source>
</evidence>
<dbReference type="PRINTS" id="PR00300">
    <property type="entry name" value="CLPPROTEASEA"/>
</dbReference>
<dbReference type="InterPro" id="IPR001270">
    <property type="entry name" value="ClpA/B"/>
</dbReference>
<evidence type="ECO:0000313" key="9">
    <source>
        <dbReference type="Proteomes" id="UP001291687"/>
    </source>
</evidence>
<dbReference type="InterPro" id="IPR003593">
    <property type="entry name" value="AAA+_ATPase"/>
</dbReference>
<dbReference type="Pfam" id="PF10431">
    <property type="entry name" value="ClpB_D2-small"/>
    <property type="match status" value="1"/>
</dbReference>
<dbReference type="InterPro" id="IPR041546">
    <property type="entry name" value="ClpA/ClpB_AAA_lid"/>
</dbReference>
<evidence type="ECO:0000259" key="7">
    <source>
        <dbReference type="PROSITE" id="PS51903"/>
    </source>
</evidence>
<dbReference type="Gene3D" id="1.10.1780.10">
    <property type="entry name" value="Clp, N-terminal domain"/>
    <property type="match status" value="1"/>
</dbReference>
<reference evidence="8 9" key="1">
    <citation type="submission" date="2023-03" db="EMBL/GenBank/DDBJ databases">
        <title>Host association and intracellularity evolved multiple times independently in the Rickettsiales.</title>
        <authorList>
            <person name="Castelli M."/>
            <person name="Nardi T."/>
            <person name="Gammuto L."/>
            <person name="Bellinzona G."/>
            <person name="Sabaneyeva E."/>
            <person name="Potekhin A."/>
            <person name="Serra V."/>
            <person name="Petroni G."/>
            <person name="Sassera D."/>
        </authorList>
    </citation>
    <scope>NUCLEOTIDE SEQUENCE [LARGE SCALE GENOMIC DNA]</scope>
    <source>
        <strain evidence="8 9">Sr 2-6</strain>
    </source>
</reference>
<evidence type="ECO:0000256" key="2">
    <source>
        <dbReference type="ARBA" id="ARBA00022737"/>
    </source>
</evidence>
<name>A0ABU5NC55_9RICK</name>
<comment type="similarity">
    <text evidence="1">Belongs to the ClpA/ClpB family.</text>
</comment>